<organism evidence="1 2">
    <name type="scientific">Rhododendron simsii</name>
    <name type="common">Sims's rhododendron</name>
    <dbReference type="NCBI Taxonomy" id="118357"/>
    <lineage>
        <taxon>Eukaryota</taxon>
        <taxon>Viridiplantae</taxon>
        <taxon>Streptophyta</taxon>
        <taxon>Embryophyta</taxon>
        <taxon>Tracheophyta</taxon>
        <taxon>Spermatophyta</taxon>
        <taxon>Magnoliopsida</taxon>
        <taxon>eudicotyledons</taxon>
        <taxon>Gunneridae</taxon>
        <taxon>Pentapetalae</taxon>
        <taxon>asterids</taxon>
        <taxon>Ericales</taxon>
        <taxon>Ericaceae</taxon>
        <taxon>Ericoideae</taxon>
        <taxon>Rhodoreae</taxon>
        <taxon>Rhododendron</taxon>
    </lineage>
</organism>
<evidence type="ECO:0000313" key="2">
    <source>
        <dbReference type="Proteomes" id="UP000626092"/>
    </source>
</evidence>
<dbReference type="AlphaFoldDB" id="A0A834H9E3"/>
<dbReference type="Proteomes" id="UP000626092">
    <property type="component" value="Unassembled WGS sequence"/>
</dbReference>
<reference evidence="1" key="1">
    <citation type="submission" date="2019-11" db="EMBL/GenBank/DDBJ databases">
        <authorList>
            <person name="Liu Y."/>
            <person name="Hou J."/>
            <person name="Li T.-Q."/>
            <person name="Guan C.-H."/>
            <person name="Wu X."/>
            <person name="Wu H.-Z."/>
            <person name="Ling F."/>
            <person name="Zhang R."/>
            <person name="Shi X.-G."/>
            <person name="Ren J.-P."/>
            <person name="Chen E.-F."/>
            <person name="Sun J.-M."/>
        </authorList>
    </citation>
    <scope>NUCLEOTIDE SEQUENCE</scope>
    <source>
        <strain evidence="1">Adult_tree_wgs_1</strain>
        <tissue evidence="1">Leaves</tissue>
    </source>
</reference>
<gene>
    <name evidence="1" type="ORF">RHSIM_Rhsim02G0226900</name>
</gene>
<sequence>MYAPPCFVRRLVVLHSPMSSTAVPDMCCSGPTLWGRRGWAFERFQARELGIGRRELEKGVDGVGFNRGWDRGRRWRRFGVSKGANDPCAQLQFWLWFPHKPSLSNSRISLIRLMDLRSILQLSWQHLWWLATTNQAWRSTVVDRYCFSCSRGFTKDGMEKHSKLVHHDEAYQCL</sequence>
<keyword evidence="2" id="KW-1185">Reference proteome</keyword>
<accession>A0A834H9E3</accession>
<evidence type="ECO:0000313" key="1">
    <source>
        <dbReference type="EMBL" id="KAF7150241.1"/>
    </source>
</evidence>
<name>A0A834H9E3_RHOSS</name>
<dbReference type="EMBL" id="WJXA01000002">
    <property type="protein sequence ID" value="KAF7150241.1"/>
    <property type="molecule type" value="Genomic_DNA"/>
</dbReference>
<comment type="caution">
    <text evidence="1">The sequence shown here is derived from an EMBL/GenBank/DDBJ whole genome shotgun (WGS) entry which is preliminary data.</text>
</comment>
<proteinExistence type="predicted"/>
<protein>
    <submittedName>
        <fullName evidence="1">Uncharacterized protein</fullName>
    </submittedName>
</protein>